<dbReference type="GO" id="GO:0034976">
    <property type="term" value="P:response to endoplasmic reticulum stress"/>
    <property type="evidence" value="ECO:0007669"/>
    <property type="project" value="TreeGrafter"/>
</dbReference>
<dbReference type="GO" id="GO:0005788">
    <property type="term" value="C:endoplasmic reticulum lumen"/>
    <property type="evidence" value="ECO:0007669"/>
    <property type="project" value="TreeGrafter"/>
</dbReference>
<name>A0A9R0TRN1_TRITD</name>
<dbReference type="PANTHER" id="PTHR45815">
    <property type="entry name" value="PROTEIN DISULFIDE-ISOMERASE A6"/>
    <property type="match status" value="1"/>
</dbReference>
<gene>
    <name evidence="1" type="ORF">TRITD_5Av1G147260</name>
</gene>
<dbReference type="Proteomes" id="UP000324705">
    <property type="component" value="Chromosome 5A"/>
</dbReference>
<dbReference type="AlphaFoldDB" id="A0A9R0TRN1"/>
<proteinExistence type="predicted"/>
<dbReference type="EMBL" id="LT934119">
    <property type="protein sequence ID" value="VAI18247.1"/>
    <property type="molecule type" value="Genomic_DNA"/>
</dbReference>
<reference evidence="1 2" key="1">
    <citation type="submission" date="2017-09" db="EMBL/GenBank/DDBJ databases">
        <authorList>
            <consortium name="International Durum Wheat Genome Sequencing Consortium (IDWGSC)"/>
            <person name="Milanesi L."/>
        </authorList>
    </citation>
    <scope>NUCLEOTIDE SEQUENCE [LARGE SCALE GENOMIC DNA]</scope>
    <source>
        <strain evidence="2">cv. Svevo</strain>
    </source>
</reference>
<dbReference type="PANTHER" id="PTHR45815:SF3">
    <property type="entry name" value="PROTEIN DISULFIDE-ISOMERASE A6"/>
    <property type="match status" value="1"/>
</dbReference>
<sequence>MDHTEPRIALLCSFVWAGAGKQADLEKQVGVGGYGYPAMVALNVKKGAYAPLRSAFELAEITEFVKEAGRGGKGNLPLEGAPTVVESEPWDGKDGEVIEEDEFSLEELMADSSAPNDEL</sequence>
<protein>
    <recommendedName>
        <fullName evidence="3">Protein disulfide-isomerase</fullName>
    </recommendedName>
</protein>
<accession>A0A9R0TRN1</accession>
<dbReference type="Gramene" id="TRITD5Av1G147260.5">
    <property type="protein sequence ID" value="TRITD5Av1G147260.5"/>
    <property type="gene ID" value="TRITD5Av1G147260"/>
</dbReference>
<keyword evidence="2" id="KW-1185">Reference proteome</keyword>
<dbReference type="GO" id="GO:0015035">
    <property type="term" value="F:protein-disulfide reductase activity"/>
    <property type="evidence" value="ECO:0007669"/>
    <property type="project" value="TreeGrafter"/>
</dbReference>
<evidence type="ECO:0008006" key="3">
    <source>
        <dbReference type="Google" id="ProtNLM"/>
    </source>
</evidence>
<evidence type="ECO:0000313" key="2">
    <source>
        <dbReference type="Proteomes" id="UP000324705"/>
    </source>
</evidence>
<evidence type="ECO:0000313" key="1">
    <source>
        <dbReference type="EMBL" id="VAI18247.1"/>
    </source>
</evidence>
<organism evidence="1 2">
    <name type="scientific">Triticum turgidum subsp. durum</name>
    <name type="common">Durum wheat</name>
    <name type="synonym">Triticum durum</name>
    <dbReference type="NCBI Taxonomy" id="4567"/>
    <lineage>
        <taxon>Eukaryota</taxon>
        <taxon>Viridiplantae</taxon>
        <taxon>Streptophyta</taxon>
        <taxon>Embryophyta</taxon>
        <taxon>Tracheophyta</taxon>
        <taxon>Spermatophyta</taxon>
        <taxon>Magnoliopsida</taxon>
        <taxon>Liliopsida</taxon>
        <taxon>Poales</taxon>
        <taxon>Poaceae</taxon>
        <taxon>BOP clade</taxon>
        <taxon>Pooideae</taxon>
        <taxon>Triticodae</taxon>
        <taxon>Triticeae</taxon>
        <taxon>Triticinae</taxon>
        <taxon>Triticum</taxon>
    </lineage>
</organism>